<proteinExistence type="inferred from homology"/>
<comment type="subcellular location">
    <subcellularLocation>
        <location evidence="1">Cytoplasm</location>
        <location evidence="1">Cytosol</location>
    </subcellularLocation>
</comment>
<dbReference type="SUPFAM" id="SSF51726">
    <property type="entry name" value="UROD/MetE-like"/>
    <property type="match status" value="1"/>
</dbReference>
<comment type="caution">
    <text evidence="16">The sequence shown here is derived from an EMBL/GenBank/DDBJ whole genome shotgun (WGS) entry which is preliminary data.</text>
</comment>
<evidence type="ECO:0000256" key="7">
    <source>
        <dbReference type="ARBA" id="ARBA00022490"/>
    </source>
</evidence>
<keyword evidence="14" id="KW-1133">Transmembrane helix</keyword>
<keyword evidence="17" id="KW-1185">Reference proteome</keyword>
<feature type="domain" description="Uroporphyrinogen decarboxylase (URO-D)" evidence="15">
    <location>
        <begin position="11"/>
        <end position="330"/>
    </location>
</feature>
<keyword evidence="14" id="KW-0812">Transmembrane</keyword>
<evidence type="ECO:0000256" key="14">
    <source>
        <dbReference type="SAM" id="Phobius"/>
    </source>
</evidence>
<feature type="transmembrane region" description="Helical" evidence="14">
    <location>
        <begin position="581"/>
        <end position="601"/>
    </location>
</feature>
<dbReference type="Pfam" id="PF01208">
    <property type="entry name" value="URO-D"/>
    <property type="match status" value="1"/>
</dbReference>
<keyword evidence="9" id="KW-0456">Lyase</keyword>
<dbReference type="EMBL" id="CAJVPY010007401">
    <property type="protein sequence ID" value="CAG8679991.1"/>
    <property type="molecule type" value="Genomic_DNA"/>
</dbReference>
<accession>A0A9N9EJX5</accession>
<dbReference type="InterPro" id="IPR038071">
    <property type="entry name" value="UROD/MetE-like_sf"/>
</dbReference>
<dbReference type="GO" id="GO:0004853">
    <property type="term" value="F:uroporphyrinogen decarboxylase activity"/>
    <property type="evidence" value="ECO:0007669"/>
    <property type="project" value="UniProtKB-EC"/>
</dbReference>
<dbReference type="CDD" id="cd00717">
    <property type="entry name" value="URO-D"/>
    <property type="match status" value="1"/>
</dbReference>
<feature type="transmembrane region" description="Helical" evidence="14">
    <location>
        <begin position="526"/>
        <end position="547"/>
    </location>
</feature>
<comment type="pathway">
    <text evidence="2">Porphyrin-containing compound metabolism; protoporphyrin-IX biosynthesis; coproporphyrinogen-III from 5-aminolevulinate: step 4/4.</text>
</comment>
<dbReference type="AlphaFoldDB" id="A0A9N9EJX5"/>
<dbReference type="Proteomes" id="UP000789405">
    <property type="component" value="Unassembled WGS sequence"/>
</dbReference>
<evidence type="ECO:0000313" key="17">
    <source>
        <dbReference type="Proteomes" id="UP000789405"/>
    </source>
</evidence>
<dbReference type="Gene3D" id="3.20.20.210">
    <property type="match status" value="1"/>
</dbReference>
<keyword evidence="10" id="KW-0627">Porphyrin biosynthesis</keyword>
<dbReference type="InterPro" id="IPR006361">
    <property type="entry name" value="Uroporphyrinogen_deCO2ase_HemE"/>
</dbReference>
<comment type="function">
    <text evidence="11">Catalyzes the sequential decarboxylation of the four acetate side chains of uroporphyrinogen to form coproporphyrinogen and participates in the fifth step in the heme biosynthetic pathway. Isomer I or isomer III of uroporphyrinogen may serve as substrate, but only coproporphyrinogen III can ultimately be converted to heme. In vitro also decarboxylates pentacarboxylate porphyrinogen I.</text>
</comment>
<evidence type="ECO:0000256" key="9">
    <source>
        <dbReference type="ARBA" id="ARBA00023239"/>
    </source>
</evidence>
<comment type="similarity">
    <text evidence="3">Belongs to the uroporphyrinogen decarboxylase family.</text>
</comment>
<dbReference type="EC" id="4.1.1.37" evidence="5"/>
<evidence type="ECO:0000256" key="11">
    <source>
        <dbReference type="ARBA" id="ARBA00045708"/>
    </source>
</evidence>
<keyword evidence="7" id="KW-0963">Cytoplasm</keyword>
<evidence type="ECO:0000256" key="13">
    <source>
        <dbReference type="ARBA" id="ARBA00048411"/>
    </source>
</evidence>
<dbReference type="InterPro" id="IPR000257">
    <property type="entry name" value="Uroporphyrinogen_deCOase"/>
</dbReference>
<evidence type="ECO:0000256" key="1">
    <source>
        <dbReference type="ARBA" id="ARBA00004514"/>
    </source>
</evidence>
<evidence type="ECO:0000256" key="10">
    <source>
        <dbReference type="ARBA" id="ARBA00023244"/>
    </source>
</evidence>
<evidence type="ECO:0000256" key="3">
    <source>
        <dbReference type="ARBA" id="ARBA00009935"/>
    </source>
</evidence>
<dbReference type="GO" id="GO:0005829">
    <property type="term" value="C:cytosol"/>
    <property type="evidence" value="ECO:0007669"/>
    <property type="project" value="UniProtKB-SubCell"/>
</dbReference>
<name>A0A9N9EJX5_9GLOM</name>
<evidence type="ECO:0000259" key="15">
    <source>
        <dbReference type="Pfam" id="PF01208"/>
    </source>
</evidence>
<feature type="transmembrane region" description="Helical" evidence="14">
    <location>
        <begin position="384"/>
        <end position="403"/>
    </location>
</feature>
<reference evidence="16" key="1">
    <citation type="submission" date="2021-06" db="EMBL/GenBank/DDBJ databases">
        <authorList>
            <person name="Kallberg Y."/>
            <person name="Tangrot J."/>
            <person name="Rosling A."/>
        </authorList>
    </citation>
    <scope>NUCLEOTIDE SEQUENCE</scope>
    <source>
        <strain evidence="16">MA453B</strain>
    </source>
</reference>
<keyword evidence="14" id="KW-0472">Membrane</keyword>
<dbReference type="FunFam" id="3.20.20.210:FF:000008">
    <property type="entry name" value="Uroporphyrinogen decarboxylase"/>
    <property type="match status" value="1"/>
</dbReference>
<comment type="catalytic activity">
    <reaction evidence="13">
        <text>uroporphyrinogen III + 4 H(+) = coproporphyrinogen III + 4 CO2</text>
        <dbReference type="Rhea" id="RHEA:19865"/>
        <dbReference type="ChEBI" id="CHEBI:15378"/>
        <dbReference type="ChEBI" id="CHEBI:16526"/>
        <dbReference type="ChEBI" id="CHEBI:57308"/>
        <dbReference type="ChEBI" id="CHEBI:57309"/>
        <dbReference type="EC" id="4.1.1.37"/>
    </reaction>
    <physiologicalReaction direction="left-to-right" evidence="13">
        <dbReference type="Rhea" id="RHEA:19866"/>
    </physiologicalReaction>
</comment>
<feature type="transmembrane region" description="Helical" evidence="14">
    <location>
        <begin position="488"/>
        <end position="505"/>
    </location>
</feature>
<evidence type="ECO:0000256" key="6">
    <source>
        <dbReference type="ARBA" id="ARBA00014308"/>
    </source>
</evidence>
<feature type="transmembrane region" description="Helical" evidence="14">
    <location>
        <begin position="345"/>
        <end position="364"/>
    </location>
</feature>
<organism evidence="16 17">
    <name type="scientific">Dentiscutata erythropus</name>
    <dbReference type="NCBI Taxonomy" id="1348616"/>
    <lineage>
        <taxon>Eukaryota</taxon>
        <taxon>Fungi</taxon>
        <taxon>Fungi incertae sedis</taxon>
        <taxon>Mucoromycota</taxon>
        <taxon>Glomeromycotina</taxon>
        <taxon>Glomeromycetes</taxon>
        <taxon>Diversisporales</taxon>
        <taxon>Gigasporaceae</taxon>
        <taxon>Dentiscutata</taxon>
    </lineage>
</organism>
<keyword evidence="8" id="KW-0210">Decarboxylase</keyword>
<dbReference type="GO" id="GO:0006783">
    <property type="term" value="P:heme biosynthetic process"/>
    <property type="evidence" value="ECO:0007669"/>
    <property type="project" value="TreeGrafter"/>
</dbReference>
<sequence length="630" mass="72325">MDYETGWKGFAEFREVREKYDFFTICRTPKLATLITLQPIERYRDLFDAAIIFSDILVIPQALGLEVEMLPGKGPHFPNPLEVPQDIDTRLRKHVNVYEELGYVFEAITMTRKALDGRVPLIGFIGGPWTLMAYMIEGGGSNNLSKAKKWLFSYPEESKRLLQKITDICIEFLIGQIKAGAQMIQVFESWGGELSPYDFNIFSLPYITQIVDKVKSQLKQEDIEPVPMTIFSKGSWYALESLSNIGYDTVSLDWTIDPAYAKAITKGRVTLQGNMDPTVLYGSHEEIRSTVRRMLENFGTSEKYIVNLGHGILPTVDPENVKVFLETVHKVGNQRIDMNGQSHNTGYTSFALLVHLTIIFQHLHTLFITPSTSIPSSRLTSFTQLVYVTTTCFHIATLLANLFKKSQVEKALVLYGTWVIWSGWAMCLWLIKPESRPDSLISRPLTISSMQGYYYNYYVNRNGSVMLYDLEYLIEPMDVAPFLTHGKWKSTTLPILSFILLLAMRRNHWGLITWEHLTVLDSVKSWSYRTWCIAGSAAGWILFWEAIKFWFHVPFNYTGSVDDGITLYHTDLSRFPNLFDILWGSIISGIFMICWWSFWTFQYRGVVWKKELKEGVVVWFDGFVQVGGVC</sequence>
<evidence type="ECO:0000256" key="2">
    <source>
        <dbReference type="ARBA" id="ARBA00004804"/>
    </source>
</evidence>
<evidence type="ECO:0000256" key="12">
    <source>
        <dbReference type="ARBA" id="ARBA00047341"/>
    </source>
</evidence>
<dbReference type="OrthoDB" id="2230209at2759"/>
<dbReference type="PANTHER" id="PTHR21091">
    <property type="entry name" value="METHYLTETRAHYDROFOLATE:HOMOCYSTEINE METHYLTRANSFERASE RELATED"/>
    <property type="match status" value="1"/>
</dbReference>
<comment type="subunit">
    <text evidence="4">Homodimer.</text>
</comment>
<dbReference type="NCBIfam" id="TIGR01464">
    <property type="entry name" value="hemE"/>
    <property type="match status" value="1"/>
</dbReference>
<evidence type="ECO:0000256" key="8">
    <source>
        <dbReference type="ARBA" id="ARBA00022793"/>
    </source>
</evidence>
<dbReference type="PANTHER" id="PTHR21091:SF169">
    <property type="entry name" value="UROPORPHYRINOGEN DECARBOXYLASE"/>
    <property type="match status" value="1"/>
</dbReference>
<evidence type="ECO:0000256" key="5">
    <source>
        <dbReference type="ARBA" id="ARBA00012288"/>
    </source>
</evidence>
<gene>
    <name evidence="16" type="ORF">DERYTH_LOCUS11744</name>
</gene>
<feature type="transmembrane region" description="Helical" evidence="14">
    <location>
        <begin position="412"/>
        <end position="431"/>
    </location>
</feature>
<evidence type="ECO:0000313" key="16">
    <source>
        <dbReference type="EMBL" id="CAG8679991.1"/>
    </source>
</evidence>
<protein>
    <recommendedName>
        <fullName evidence="6">Uroporphyrinogen decarboxylase</fullName>
        <ecNumber evidence="5">4.1.1.37</ecNumber>
    </recommendedName>
</protein>
<evidence type="ECO:0000256" key="4">
    <source>
        <dbReference type="ARBA" id="ARBA00011738"/>
    </source>
</evidence>
<comment type="catalytic activity">
    <reaction evidence="12">
        <text>uroporphyrinogen I + 4 H(+) = coproporphyrinogen I + 4 CO2</text>
        <dbReference type="Rhea" id="RHEA:31239"/>
        <dbReference type="ChEBI" id="CHEBI:15378"/>
        <dbReference type="ChEBI" id="CHEBI:16526"/>
        <dbReference type="ChEBI" id="CHEBI:62626"/>
        <dbReference type="ChEBI" id="CHEBI:62631"/>
    </reaction>
    <physiologicalReaction direction="left-to-right" evidence="12">
        <dbReference type="Rhea" id="RHEA:31240"/>
    </physiologicalReaction>
</comment>